<evidence type="ECO:0000313" key="7">
    <source>
        <dbReference type="Proteomes" id="UP000016638"/>
    </source>
</evidence>
<accession>U2TJS1</accession>
<comment type="caution">
    <text evidence="6">The sequence shown here is derived from an EMBL/GenBank/DDBJ whole genome shotgun (WGS) entry which is preliminary data.</text>
</comment>
<keyword evidence="3" id="KW-0238">DNA-binding</keyword>
<dbReference type="SUPFAM" id="SSF53850">
    <property type="entry name" value="Periplasmic binding protein-like II"/>
    <property type="match status" value="1"/>
</dbReference>
<gene>
    <name evidence="6" type="ORF">HMPREF1316_0482</name>
</gene>
<comment type="similarity">
    <text evidence="1">Belongs to the LysR transcriptional regulatory family.</text>
</comment>
<dbReference type="GO" id="GO:0003677">
    <property type="term" value="F:DNA binding"/>
    <property type="evidence" value="ECO:0007669"/>
    <property type="project" value="UniProtKB-KW"/>
</dbReference>
<dbReference type="PANTHER" id="PTHR30346:SF0">
    <property type="entry name" value="HCA OPERON TRANSCRIPTIONAL ACTIVATOR HCAR"/>
    <property type="match status" value="1"/>
</dbReference>
<dbReference type="Gene3D" id="3.40.190.290">
    <property type="match status" value="1"/>
</dbReference>
<proteinExistence type="inferred from homology"/>
<dbReference type="OrthoDB" id="3176554at2"/>
<name>U2TJS1_9ACTN</name>
<sequence>MRLQQLRYIIAIAESGSINAVAHSMFISQSSLSVAVRDLEREMGIRIFNRSTRGISLTSDGVEFLSYARQVVEQADLLESRYASGEPTGGRLSVSSQHYAFAVQSFIDFVARHDAPGVQFTLRETRTADIITDVGSFRSDLGILYLSTSNERPLRGRLREAGLTFTSLFRSRPHVFVREGHPLAHRDHIEVKDLEPFTRYTFEQGMESSLYFSEEPLPTLPHDRQIVVSDRATMTSLLKGYDGYLISTGVRSDEMFSGIRSIPLDTDEVMNVGYVIHGERRLSALALDYLDLLTDRIIGFKDESVVVPARHALKRTLRQQGDVTDDSEET</sequence>
<dbReference type="PATRIC" id="fig|1125712.3.peg.1908"/>
<keyword evidence="4" id="KW-0804">Transcription</keyword>
<dbReference type="GO" id="GO:0003700">
    <property type="term" value="F:DNA-binding transcription factor activity"/>
    <property type="evidence" value="ECO:0007669"/>
    <property type="project" value="InterPro"/>
</dbReference>
<reference evidence="6 7" key="1">
    <citation type="submission" date="2013-08" db="EMBL/GenBank/DDBJ databases">
        <authorList>
            <person name="Durkin A.S."/>
            <person name="Haft D.R."/>
            <person name="McCorrison J."/>
            <person name="Torralba M."/>
            <person name="Gillis M."/>
            <person name="Haft D.H."/>
            <person name="Methe B."/>
            <person name="Sutton G."/>
            <person name="Nelson K.E."/>
        </authorList>
    </citation>
    <scope>NUCLEOTIDE SEQUENCE [LARGE SCALE GENOMIC DNA]</scope>
    <source>
        <strain evidence="6 7">F0195</strain>
    </source>
</reference>
<dbReference type="Pfam" id="PF00126">
    <property type="entry name" value="HTH_1"/>
    <property type="match status" value="1"/>
</dbReference>
<evidence type="ECO:0000313" key="6">
    <source>
        <dbReference type="EMBL" id="ERL06715.1"/>
    </source>
</evidence>
<dbReference type="GO" id="GO:0032993">
    <property type="term" value="C:protein-DNA complex"/>
    <property type="evidence" value="ECO:0007669"/>
    <property type="project" value="TreeGrafter"/>
</dbReference>
<dbReference type="FunFam" id="1.10.10.10:FF:000001">
    <property type="entry name" value="LysR family transcriptional regulator"/>
    <property type="match status" value="1"/>
</dbReference>
<dbReference type="Proteomes" id="UP000016638">
    <property type="component" value="Unassembled WGS sequence"/>
</dbReference>
<dbReference type="EMBL" id="AWEZ01000062">
    <property type="protein sequence ID" value="ERL06715.1"/>
    <property type="molecule type" value="Genomic_DNA"/>
</dbReference>
<dbReference type="PANTHER" id="PTHR30346">
    <property type="entry name" value="TRANSCRIPTIONAL DUAL REGULATOR HCAR-RELATED"/>
    <property type="match status" value="1"/>
</dbReference>
<dbReference type="SUPFAM" id="SSF46785">
    <property type="entry name" value="Winged helix' DNA-binding domain"/>
    <property type="match status" value="1"/>
</dbReference>
<keyword evidence="2" id="KW-0805">Transcription regulation</keyword>
<dbReference type="InterPro" id="IPR036390">
    <property type="entry name" value="WH_DNA-bd_sf"/>
</dbReference>
<keyword evidence="7" id="KW-1185">Reference proteome</keyword>
<dbReference type="InterPro" id="IPR000847">
    <property type="entry name" value="LysR_HTH_N"/>
</dbReference>
<dbReference type="InterPro" id="IPR036388">
    <property type="entry name" value="WH-like_DNA-bd_sf"/>
</dbReference>
<dbReference type="PROSITE" id="PS50931">
    <property type="entry name" value="HTH_LYSR"/>
    <property type="match status" value="1"/>
</dbReference>
<dbReference type="CDD" id="cd05466">
    <property type="entry name" value="PBP2_LTTR_substrate"/>
    <property type="match status" value="1"/>
</dbReference>
<protein>
    <submittedName>
        <fullName evidence="6">Transcriptional regulator, LysR family</fullName>
    </submittedName>
</protein>
<dbReference type="Pfam" id="PF03466">
    <property type="entry name" value="LysR_substrate"/>
    <property type="match status" value="1"/>
</dbReference>
<evidence type="ECO:0000256" key="3">
    <source>
        <dbReference type="ARBA" id="ARBA00023125"/>
    </source>
</evidence>
<dbReference type="AlphaFoldDB" id="U2TJS1"/>
<dbReference type="Gene3D" id="1.10.10.10">
    <property type="entry name" value="Winged helix-like DNA-binding domain superfamily/Winged helix DNA-binding domain"/>
    <property type="match status" value="1"/>
</dbReference>
<organism evidence="6 7">
    <name type="scientific">Olsenella profusa F0195</name>
    <dbReference type="NCBI Taxonomy" id="1125712"/>
    <lineage>
        <taxon>Bacteria</taxon>
        <taxon>Bacillati</taxon>
        <taxon>Actinomycetota</taxon>
        <taxon>Coriobacteriia</taxon>
        <taxon>Coriobacteriales</taxon>
        <taxon>Atopobiaceae</taxon>
        <taxon>Olsenella</taxon>
    </lineage>
</organism>
<evidence type="ECO:0000259" key="5">
    <source>
        <dbReference type="PROSITE" id="PS50931"/>
    </source>
</evidence>
<evidence type="ECO:0000256" key="1">
    <source>
        <dbReference type="ARBA" id="ARBA00009437"/>
    </source>
</evidence>
<feature type="domain" description="HTH lysR-type" evidence="5">
    <location>
        <begin position="1"/>
        <end position="58"/>
    </location>
</feature>
<dbReference type="STRING" id="1125712.HMPREF1316_0482"/>
<dbReference type="InterPro" id="IPR005119">
    <property type="entry name" value="LysR_subst-bd"/>
</dbReference>
<dbReference type="eggNOG" id="COG0583">
    <property type="taxonomic scope" value="Bacteria"/>
</dbReference>
<evidence type="ECO:0000256" key="4">
    <source>
        <dbReference type="ARBA" id="ARBA00023163"/>
    </source>
</evidence>
<evidence type="ECO:0000256" key="2">
    <source>
        <dbReference type="ARBA" id="ARBA00023015"/>
    </source>
</evidence>
<dbReference type="RefSeq" id="WP_021726783.1">
    <property type="nucleotide sequence ID" value="NZ_AWEZ01000062.1"/>
</dbReference>